<dbReference type="RefSeq" id="WP_073266861.1">
    <property type="nucleotide sequence ID" value="NZ_FRCS01000039.1"/>
</dbReference>
<dbReference type="STRING" id="134849.SAMN05443668_1398"/>
<gene>
    <name evidence="2" type="ORF">SAMN05443668_1398</name>
</gene>
<dbReference type="SUPFAM" id="SSF48452">
    <property type="entry name" value="TPR-like"/>
    <property type="match status" value="1"/>
</dbReference>
<evidence type="ECO:0000313" key="3">
    <source>
        <dbReference type="Proteomes" id="UP000184440"/>
    </source>
</evidence>
<dbReference type="Proteomes" id="UP000184440">
    <property type="component" value="Unassembled WGS sequence"/>
</dbReference>
<accession>A0A1M7RQ08</accession>
<dbReference type="InterPro" id="IPR011990">
    <property type="entry name" value="TPR-like_helical_dom_sf"/>
</dbReference>
<keyword evidence="1" id="KW-0175">Coiled coil</keyword>
<dbReference type="Gene3D" id="1.25.40.10">
    <property type="entry name" value="Tetratricopeptide repeat domain"/>
    <property type="match status" value="1"/>
</dbReference>
<proteinExistence type="predicted"/>
<sequence length="549" mass="60259">MVKKCFIIMPFGGSGEDDDETRRHYLGVYQSILKPAAENAGYVVKRADTSAMPGNITKDIIKDLAESDLVIADLTGGNANVFFELGIRHVLHRSGTVHVVDAKSEIPFDVQQYRVVKYSPHLADIPGVTAQIVDAIRKRENAAQSDNPVHDTLDDLPADYRDVGEEAQQRELVTLRESLNAVKRERDKLADRLAELDPAGALTGQPSAYDIDEMLDQADEIMKSTGEYVMLRLKEIMEEGGRDAFVTELRAVVKSPYLSDNDFVGLAQMCRSLDLTDHRRVVLEIAHQRYPNTSQIFLALVDAYDDSPAPAMQERGRLMLETYLKVERAAGSAGPTLVADPGIPLFDHAVGLLFNFYFRAGQPAWVTSVCESVQRSNFASATIDRNYARALADLGRYGDAETAFRAAIERYDDSVTYQFFADYLNKRERHQEAYEQAESGVAAAPTSANALLNLAIDILNHGYVRNAAGEIVHVDDDHALRSAVPLIVAAVNVGDLADRQSAVGFLVRRNAMHEAQAIAQGVAPQGEYDSSALEHAAANAHKRRGSAAA</sequence>
<evidence type="ECO:0000256" key="1">
    <source>
        <dbReference type="SAM" id="Coils"/>
    </source>
</evidence>
<name>A0A1M7RQ08_9ACTN</name>
<dbReference type="EMBL" id="FRCS01000039">
    <property type="protein sequence ID" value="SHN48251.1"/>
    <property type="molecule type" value="Genomic_DNA"/>
</dbReference>
<evidence type="ECO:0008006" key="4">
    <source>
        <dbReference type="Google" id="ProtNLM"/>
    </source>
</evidence>
<keyword evidence="3" id="KW-1185">Reference proteome</keyword>
<organism evidence="2 3">
    <name type="scientific">Cryptosporangium aurantiacum</name>
    <dbReference type="NCBI Taxonomy" id="134849"/>
    <lineage>
        <taxon>Bacteria</taxon>
        <taxon>Bacillati</taxon>
        <taxon>Actinomycetota</taxon>
        <taxon>Actinomycetes</taxon>
        <taxon>Cryptosporangiales</taxon>
        <taxon>Cryptosporangiaceae</taxon>
        <taxon>Cryptosporangium</taxon>
    </lineage>
</organism>
<feature type="coiled-coil region" evidence="1">
    <location>
        <begin position="165"/>
        <end position="192"/>
    </location>
</feature>
<protein>
    <recommendedName>
        <fullName evidence="4">Tetratricopeptide repeat-containing protein</fullName>
    </recommendedName>
</protein>
<reference evidence="2 3" key="1">
    <citation type="submission" date="2016-11" db="EMBL/GenBank/DDBJ databases">
        <authorList>
            <person name="Jaros S."/>
            <person name="Januszkiewicz K."/>
            <person name="Wedrychowicz H."/>
        </authorList>
    </citation>
    <scope>NUCLEOTIDE SEQUENCE [LARGE SCALE GENOMIC DNA]</scope>
    <source>
        <strain evidence="2 3">DSM 46144</strain>
    </source>
</reference>
<evidence type="ECO:0000313" key="2">
    <source>
        <dbReference type="EMBL" id="SHN48251.1"/>
    </source>
</evidence>
<dbReference type="AlphaFoldDB" id="A0A1M7RQ08"/>